<dbReference type="PIRSF" id="PIRSF002741">
    <property type="entry name" value="MppA"/>
    <property type="match status" value="1"/>
</dbReference>
<evidence type="ECO:0000259" key="3">
    <source>
        <dbReference type="Pfam" id="PF00496"/>
    </source>
</evidence>
<evidence type="ECO:0000313" key="5">
    <source>
        <dbReference type="Proteomes" id="UP001500460"/>
    </source>
</evidence>
<reference evidence="4 5" key="1">
    <citation type="journal article" date="2019" name="Int. J. Syst. Evol. Microbiol.">
        <title>The Global Catalogue of Microorganisms (GCM) 10K type strain sequencing project: providing services to taxonomists for standard genome sequencing and annotation.</title>
        <authorList>
            <consortium name="The Broad Institute Genomics Platform"/>
            <consortium name="The Broad Institute Genome Sequencing Center for Infectious Disease"/>
            <person name="Wu L."/>
            <person name="Ma J."/>
        </authorList>
    </citation>
    <scope>NUCLEOTIDE SEQUENCE [LARGE SCALE GENOMIC DNA]</scope>
    <source>
        <strain evidence="4 5">JCM 6922</strain>
    </source>
</reference>
<dbReference type="InterPro" id="IPR000914">
    <property type="entry name" value="SBP_5_dom"/>
</dbReference>
<sequence length="542" mass="60263">MRGARHARWAVCAVALALTATACGGDGGSGDPGGGVLSSSWGDPPNPLEPANTNEVQGGKVLDMIFRNLKRYDPRTGEAENMLAERIETTDSRNFTITVKDGWTFSNGEKVTARSFVDAWNYGANLRNNQRNAYFFAYIDGYDEVHPRGGGRQRAETLSGLRVTGERTFTVRLRQKFSGFPDTLGYPAFAPLPRAFFDDHDAWLEKPVGNGPYLVESYVRGSRMSLRRWAEYPGDDKARNGGVDLKVYTDNNTAYTDLMAGNLDLVDDIPAAQLRNVRGDLGDRYLNTPAGILQTLAFPFYDRAWNRSGMEKVRKGLSMAIDRRRITETIFHRTRTPATDWTSPVLGEAGGYREGLCGRACTYRPEEARRLIAEGGGLPGGRIRITYNADTGSHRQWVDAVCHSVNHVLGDDRACVGDPVGTFADFRGRIAGRKMPGPFRAGWQMDYPLVQNFLQPLYYTDASSNDGKWSNRKFDDLVDRANAETDTARAVDLFRRAEEVVRDAMAAIPLWYQNGSAGYSERLSDVRLNPFSVPVYDQIRVG</sequence>
<organism evidence="4 5">
    <name type="scientific">Streptomyces glaucus</name>
    <dbReference type="NCBI Taxonomy" id="284029"/>
    <lineage>
        <taxon>Bacteria</taxon>
        <taxon>Bacillati</taxon>
        <taxon>Actinomycetota</taxon>
        <taxon>Actinomycetes</taxon>
        <taxon>Kitasatosporales</taxon>
        <taxon>Streptomycetaceae</taxon>
        <taxon>Streptomyces</taxon>
    </lineage>
</organism>
<comment type="caution">
    <text evidence="4">The sequence shown here is derived from an EMBL/GenBank/DDBJ whole genome shotgun (WGS) entry which is preliminary data.</text>
</comment>
<feature type="compositionally biased region" description="Gly residues" evidence="1">
    <location>
        <begin position="24"/>
        <end position="36"/>
    </location>
</feature>
<dbReference type="InterPro" id="IPR030678">
    <property type="entry name" value="Peptide/Ni-bd"/>
</dbReference>
<proteinExistence type="predicted"/>
<dbReference type="InterPro" id="IPR039424">
    <property type="entry name" value="SBP_5"/>
</dbReference>
<dbReference type="Proteomes" id="UP001500460">
    <property type="component" value="Unassembled WGS sequence"/>
</dbReference>
<dbReference type="PROSITE" id="PS51257">
    <property type="entry name" value="PROKAR_LIPOPROTEIN"/>
    <property type="match status" value="1"/>
</dbReference>
<feature type="region of interest" description="Disordered" evidence="1">
    <location>
        <begin position="24"/>
        <end position="53"/>
    </location>
</feature>
<dbReference type="Pfam" id="PF00496">
    <property type="entry name" value="SBP_bac_5"/>
    <property type="match status" value="1"/>
</dbReference>
<keyword evidence="5" id="KW-1185">Reference proteome</keyword>
<keyword evidence="2" id="KW-0732">Signal</keyword>
<dbReference type="RefSeq" id="WP_344609889.1">
    <property type="nucleotide sequence ID" value="NZ_BAAATK010000094.1"/>
</dbReference>
<evidence type="ECO:0000256" key="1">
    <source>
        <dbReference type="SAM" id="MobiDB-lite"/>
    </source>
</evidence>
<feature type="signal peptide" evidence="2">
    <location>
        <begin position="1"/>
        <end position="22"/>
    </location>
</feature>
<feature type="chain" id="PRO_5045477398" evidence="2">
    <location>
        <begin position="23"/>
        <end position="542"/>
    </location>
</feature>
<dbReference type="PANTHER" id="PTHR30290:SF83">
    <property type="entry name" value="ABC TRANSPORTER SUBSTRATE-BINDING PROTEIN"/>
    <property type="match status" value="1"/>
</dbReference>
<dbReference type="SUPFAM" id="SSF53850">
    <property type="entry name" value="Periplasmic binding protein-like II"/>
    <property type="match status" value="1"/>
</dbReference>
<dbReference type="EMBL" id="BAAATK010000094">
    <property type="protein sequence ID" value="GAA2461632.1"/>
    <property type="molecule type" value="Genomic_DNA"/>
</dbReference>
<protein>
    <submittedName>
        <fullName evidence="4">ABC transporter substrate-binding protein</fullName>
    </submittedName>
</protein>
<evidence type="ECO:0000313" key="4">
    <source>
        <dbReference type="EMBL" id="GAA2461632.1"/>
    </source>
</evidence>
<feature type="domain" description="Solute-binding protein family 5" evidence="3">
    <location>
        <begin position="80"/>
        <end position="463"/>
    </location>
</feature>
<name>A0ABN3KIX1_9ACTN</name>
<dbReference type="Gene3D" id="3.90.76.10">
    <property type="entry name" value="Dipeptide-binding Protein, Domain 1"/>
    <property type="match status" value="1"/>
</dbReference>
<accession>A0ABN3KIX1</accession>
<gene>
    <name evidence="4" type="ORF">GCM10010421_63940</name>
</gene>
<dbReference type="Gene3D" id="3.10.105.10">
    <property type="entry name" value="Dipeptide-binding Protein, Domain 3"/>
    <property type="match status" value="1"/>
</dbReference>
<dbReference type="Gene3D" id="3.40.190.10">
    <property type="entry name" value="Periplasmic binding protein-like II"/>
    <property type="match status" value="1"/>
</dbReference>
<evidence type="ECO:0000256" key="2">
    <source>
        <dbReference type="SAM" id="SignalP"/>
    </source>
</evidence>
<dbReference type="CDD" id="cd00995">
    <property type="entry name" value="PBP2_NikA_DppA_OppA_like"/>
    <property type="match status" value="1"/>
</dbReference>
<dbReference type="PANTHER" id="PTHR30290">
    <property type="entry name" value="PERIPLASMIC BINDING COMPONENT OF ABC TRANSPORTER"/>
    <property type="match status" value="1"/>
</dbReference>